<feature type="non-terminal residue" evidence="1">
    <location>
        <position position="1"/>
    </location>
</feature>
<proteinExistence type="predicted"/>
<keyword evidence="2" id="KW-1185">Reference proteome</keyword>
<dbReference type="GeneID" id="25321040"/>
<dbReference type="EMBL" id="LASV01000678">
    <property type="protein sequence ID" value="KKA17272.1"/>
    <property type="molecule type" value="Genomic_DNA"/>
</dbReference>
<accession>A0A0F4YG99</accession>
<protein>
    <submittedName>
        <fullName evidence="1">Uncharacterized protein</fullName>
    </submittedName>
</protein>
<organism evidence="1 2">
    <name type="scientific">Rasamsonia emersonii (strain ATCC 16479 / CBS 393.64 / IMI 116815)</name>
    <dbReference type="NCBI Taxonomy" id="1408163"/>
    <lineage>
        <taxon>Eukaryota</taxon>
        <taxon>Fungi</taxon>
        <taxon>Dikarya</taxon>
        <taxon>Ascomycota</taxon>
        <taxon>Pezizomycotina</taxon>
        <taxon>Eurotiomycetes</taxon>
        <taxon>Eurotiomycetidae</taxon>
        <taxon>Eurotiales</taxon>
        <taxon>Trichocomaceae</taxon>
        <taxon>Rasamsonia</taxon>
    </lineage>
</organism>
<dbReference type="AlphaFoldDB" id="A0A0F4YG99"/>
<evidence type="ECO:0000313" key="2">
    <source>
        <dbReference type="Proteomes" id="UP000053958"/>
    </source>
</evidence>
<name>A0A0F4YG99_RASE3</name>
<sequence>EEGFVFTCRRFGTIHSRGGRRIPADTDNDITTWTTLLGPLVRTACIRTQFVDMQRTTEEKWGFDNRFPANSSNSTIASGATSFLPAVMSLLSPISVTGPSINCHNSTSSLPEQDLLFGALVGMRSFWSARNSHITAPSSSVDGLYDQIAAVLHRFQKYLLFCRQQSHYYSIFCR</sequence>
<dbReference type="Proteomes" id="UP000053958">
    <property type="component" value="Unassembled WGS sequence"/>
</dbReference>
<evidence type="ECO:0000313" key="1">
    <source>
        <dbReference type="EMBL" id="KKA17272.1"/>
    </source>
</evidence>
<gene>
    <name evidence="1" type="ORF">T310_8949</name>
</gene>
<reference evidence="1 2" key="1">
    <citation type="submission" date="2015-04" db="EMBL/GenBank/DDBJ databases">
        <authorList>
            <person name="Heijne W.H."/>
            <person name="Fedorova N.D."/>
            <person name="Nierman W.C."/>
            <person name="Vollebregt A.W."/>
            <person name="Zhao Z."/>
            <person name="Wu L."/>
            <person name="Kumar M."/>
            <person name="Stam H."/>
            <person name="van den Berg M.A."/>
            <person name="Pel H.J."/>
        </authorList>
    </citation>
    <scope>NUCLEOTIDE SEQUENCE [LARGE SCALE GENOMIC DNA]</scope>
    <source>
        <strain evidence="1 2">CBS 393.64</strain>
    </source>
</reference>
<comment type="caution">
    <text evidence="1">The sequence shown here is derived from an EMBL/GenBank/DDBJ whole genome shotgun (WGS) entry which is preliminary data.</text>
</comment>
<dbReference type="RefSeq" id="XP_013323884.1">
    <property type="nucleotide sequence ID" value="XM_013468430.1"/>
</dbReference>